<feature type="coiled-coil region" evidence="5">
    <location>
        <begin position="15"/>
        <end position="45"/>
    </location>
</feature>
<evidence type="ECO:0000313" key="8">
    <source>
        <dbReference type="EMBL" id="PXF47820.1"/>
    </source>
</evidence>
<reference evidence="8 9" key="1">
    <citation type="journal article" date="2018" name="Mol. Biol. Evol.">
        <title>Analysis of the draft genome of the red seaweed Gracilariopsis chorda provides insights into genome size evolution in Rhodophyta.</title>
        <authorList>
            <person name="Lee J."/>
            <person name="Yang E.C."/>
            <person name="Graf L."/>
            <person name="Yang J.H."/>
            <person name="Qiu H."/>
            <person name="Zel Zion U."/>
            <person name="Chan C.X."/>
            <person name="Stephens T.G."/>
            <person name="Weber A.P.M."/>
            <person name="Boo G.H."/>
            <person name="Boo S.M."/>
            <person name="Kim K.M."/>
            <person name="Shin Y."/>
            <person name="Jung M."/>
            <person name="Lee S.J."/>
            <person name="Yim H.S."/>
            <person name="Lee J.H."/>
            <person name="Bhattacharya D."/>
            <person name="Yoon H.S."/>
        </authorList>
    </citation>
    <scope>NUCLEOTIDE SEQUENCE [LARGE SCALE GENOMIC DNA]</scope>
    <source>
        <strain evidence="8 9">SKKU-2015</strain>
        <tissue evidence="8">Whole body</tissue>
    </source>
</reference>
<dbReference type="InterPro" id="IPR036236">
    <property type="entry name" value="Znf_C2H2_sf"/>
</dbReference>
<evidence type="ECO:0000259" key="7">
    <source>
        <dbReference type="PROSITE" id="PS00028"/>
    </source>
</evidence>
<keyword evidence="3" id="KW-0862">Zinc</keyword>
<dbReference type="InterPro" id="IPR013087">
    <property type="entry name" value="Znf_C2H2_type"/>
</dbReference>
<name>A0A2V3J357_9FLOR</name>
<dbReference type="GO" id="GO:0000398">
    <property type="term" value="P:mRNA splicing, via spliceosome"/>
    <property type="evidence" value="ECO:0007669"/>
    <property type="project" value="InterPro"/>
</dbReference>
<evidence type="ECO:0000256" key="5">
    <source>
        <dbReference type="SAM" id="Coils"/>
    </source>
</evidence>
<dbReference type="PANTHER" id="PTHR45986">
    <property type="entry name" value="ZINC FINGER MATRIN-TYPE PROTEIN 2"/>
    <property type="match status" value="1"/>
</dbReference>
<comment type="caution">
    <text evidence="8">The sequence shown here is derived from an EMBL/GenBank/DDBJ whole genome shotgun (WGS) entry which is preliminary data.</text>
</comment>
<feature type="domain" description="C2H2-type" evidence="7">
    <location>
        <begin position="90"/>
        <end position="112"/>
    </location>
</feature>
<accession>A0A2V3J357</accession>
<protein>
    <submittedName>
        <fullName evidence="8">Zinc finger matrin-type protein 2</fullName>
    </submittedName>
</protein>
<dbReference type="InterPro" id="IPR022755">
    <property type="entry name" value="Znf_C2H2_jaz"/>
</dbReference>
<evidence type="ECO:0000256" key="2">
    <source>
        <dbReference type="ARBA" id="ARBA00022771"/>
    </source>
</evidence>
<keyword evidence="4" id="KW-0539">Nucleus</keyword>
<evidence type="ECO:0000256" key="6">
    <source>
        <dbReference type="SAM" id="MobiDB-lite"/>
    </source>
</evidence>
<organism evidence="8 9">
    <name type="scientific">Gracilariopsis chorda</name>
    <dbReference type="NCBI Taxonomy" id="448386"/>
    <lineage>
        <taxon>Eukaryota</taxon>
        <taxon>Rhodophyta</taxon>
        <taxon>Florideophyceae</taxon>
        <taxon>Rhodymeniophycidae</taxon>
        <taxon>Gracilariales</taxon>
        <taxon>Gracilariaceae</taxon>
        <taxon>Gracilariopsis</taxon>
    </lineage>
</organism>
<evidence type="ECO:0000313" key="9">
    <source>
        <dbReference type="Proteomes" id="UP000247409"/>
    </source>
</evidence>
<dbReference type="AlphaFoldDB" id="A0A2V3J357"/>
<gene>
    <name evidence="8" type="ORF">BWQ96_02502</name>
</gene>
<keyword evidence="5" id="KW-0175">Coiled coil</keyword>
<dbReference type="SUPFAM" id="SSF57667">
    <property type="entry name" value="beta-beta-alpha zinc fingers"/>
    <property type="match status" value="1"/>
</dbReference>
<evidence type="ECO:0000256" key="4">
    <source>
        <dbReference type="ARBA" id="ARBA00023242"/>
    </source>
</evidence>
<dbReference type="EMBL" id="NBIV01000020">
    <property type="protein sequence ID" value="PXF47820.1"/>
    <property type="molecule type" value="Genomic_DNA"/>
</dbReference>
<proteinExistence type="predicted"/>
<keyword evidence="2" id="KW-0863">Zinc-finger</keyword>
<feature type="compositionally biased region" description="Basic and acidic residues" evidence="6">
    <location>
        <begin position="162"/>
        <end position="173"/>
    </location>
</feature>
<sequence>MSFPARDVSRKNWDLAAFEKRAKDRRRAEKEAEAEKLRAHKAAREASHIDDDPFAPTRAWLTKRDHDIDLESKVGTVEVVPSVQKSGFYCKLCDTTMKDSNRYLQHVNSRFHQKALGMSMRVRRSTAQEIRNAFDEEVRKRAAQGTKARNGPLTLKRRIIARKAEEKKKRSTEGDAGES</sequence>
<dbReference type="GO" id="GO:0005681">
    <property type="term" value="C:spliceosomal complex"/>
    <property type="evidence" value="ECO:0007669"/>
    <property type="project" value="InterPro"/>
</dbReference>
<keyword evidence="9" id="KW-1185">Reference proteome</keyword>
<dbReference type="InterPro" id="IPR003604">
    <property type="entry name" value="Matrin/U1-like-C_Znf_C2H2"/>
</dbReference>
<dbReference type="PROSITE" id="PS00028">
    <property type="entry name" value="ZINC_FINGER_C2H2_1"/>
    <property type="match status" value="1"/>
</dbReference>
<dbReference type="Pfam" id="PF12171">
    <property type="entry name" value="zf-C2H2_jaz"/>
    <property type="match status" value="1"/>
</dbReference>
<feature type="region of interest" description="Disordered" evidence="6">
    <location>
        <begin position="141"/>
        <end position="179"/>
    </location>
</feature>
<evidence type="ECO:0000256" key="1">
    <source>
        <dbReference type="ARBA" id="ARBA00022723"/>
    </source>
</evidence>
<keyword evidence="1" id="KW-0479">Metal-binding</keyword>
<dbReference type="Proteomes" id="UP000247409">
    <property type="component" value="Unassembled WGS sequence"/>
</dbReference>
<dbReference type="GO" id="GO:0008270">
    <property type="term" value="F:zinc ion binding"/>
    <property type="evidence" value="ECO:0007669"/>
    <property type="project" value="UniProtKB-KW"/>
</dbReference>
<evidence type="ECO:0000256" key="3">
    <source>
        <dbReference type="ARBA" id="ARBA00022833"/>
    </source>
</evidence>
<dbReference type="STRING" id="448386.A0A2V3J357"/>
<dbReference type="OrthoDB" id="4461at2759"/>
<dbReference type="GO" id="GO:0003676">
    <property type="term" value="F:nucleic acid binding"/>
    <property type="evidence" value="ECO:0007669"/>
    <property type="project" value="InterPro"/>
</dbReference>
<dbReference type="PANTHER" id="PTHR45986:SF1">
    <property type="entry name" value="ZINC FINGER MATRIN-TYPE PROTEIN 2"/>
    <property type="match status" value="1"/>
</dbReference>
<dbReference type="GO" id="GO:0046540">
    <property type="term" value="C:U4/U6 x U5 tri-snRNP complex"/>
    <property type="evidence" value="ECO:0007669"/>
    <property type="project" value="TreeGrafter"/>
</dbReference>
<dbReference type="InterPro" id="IPR040107">
    <property type="entry name" value="Snu23"/>
</dbReference>
<dbReference type="SMART" id="SM00451">
    <property type="entry name" value="ZnF_U1"/>
    <property type="match status" value="1"/>
</dbReference>